<dbReference type="EMBL" id="JAPDDS010000006">
    <property type="protein sequence ID" value="MCW1885605.1"/>
    <property type="molecule type" value="Genomic_DNA"/>
</dbReference>
<dbReference type="InterPro" id="IPR010982">
    <property type="entry name" value="Lambda_DNA-bd_dom_sf"/>
</dbReference>
<organism evidence="1 2">
    <name type="scientific">Luteolibacter flavescens</name>
    <dbReference type="NCBI Taxonomy" id="1859460"/>
    <lineage>
        <taxon>Bacteria</taxon>
        <taxon>Pseudomonadati</taxon>
        <taxon>Verrucomicrobiota</taxon>
        <taxon>Verrucomicrobiia</taxon>
        <taxon>Verrucomicrobiales</taxon>
        <taxon>Verrucomicrobiaceae</taxon>
        <taxon>Luteolibacter</taxon>
    </lineage>
</organism>
<name>A0ABT3FPV8_9BACT</name>
<dbReference type="RefSeq" id="WP_264501560.1">
    <property type="nucleotide sequence ID" value="NZ_JAPDDS010000006.1"/>
</dbReference>
<dbReference type="InterPro" id="IPR001387">
    <property type="entry name" value="Cro/C1-type_HTH"/>
</dbReference>
<accession>A0ABT3FPV8</accession>
<protein>
    <recommendedName>
        <fullName evidence="3">Helix-turn-helix domain-containing protein</fullName>
    </recommendedName>
</protein>
<sequence>MEQLQEGGTMKTEVNAVDGGFSGATEEELSFAQILTAQRLEKMMTVAELAAAIHRPPRTVENWLSGLHVPDAEARKAALNALGSAAPSARRQRELQRLHGLTWDKSKRRWKLRLTLDMGKKVVGKRITVALKTADEAVAMQKRDGIVEAYRRLGLTISRR</sequence>
<gene>
    <name evidence="1" type="ORF">OKA04_12775</name>
</gene>
<evidence type="ECO:0008006" key="3">
    <source>
        <dbReference type="Google" id="ProtNLM"/>
    </source>
</evidence>
<dbReference type="Proteomes" id="UP001207930">
    <property type="component" value="Unassembled WGS sequence"/>
</dbReference>
<proteinExistence type="predicted"/>
<dbReference type="Gene3D" id="1.10.260.40">
    <property type="entry name" value="lambda repressor-like DNA-binding domains"/>
    <property type="match status" value="1"/>
</dbReference>
<keyword evidence="2" id="KW-1185">Reference proteome</keyword>
<evidence type="ECO:0000313" key="2">
    <source>
        <dbReference type="Proteomes" id="UP001207930"/>
    </source>
</evidence>
<evidence type="ECO:0000313" key="1">
    <source>
        <dbReference type="EMBL" id="MCW1885605.1"/>
    </source>
</evidence>
<reference evidence="1 2" key="1">
    <citation type="submission" date="2022-10" db="EMBL/GenBank/DDBJ databases">
        <title>Luteolibacter flavescens strain MCCC 1K03193, whole genome shotgun sequencing project.</title>
        <authorList>
            <person name="Zhao G."/>
            <person name="Shen L."/>
        </authorList>
    </citation>
    <scope>NUCLEOTIDE SEQUENCE [LARGE SCALE GENOMIC DNA]</scope>
    <source>
        <strain evidence="1 2">MCCC 1K03193</strain>
    </source>
</reference>
<comment type="caution">
    <text evidence="1">The sequence shown here is derived from an EMBL/GenBank/DDBJ whole genome shotgun (WGS) entry which is preliminary data.</text>
</comment>
<dbReference type="CDD" id="cd00093">
    <property type="entry name" value="HTH_XRE"/>
    <property type="match status" value="1"/>
</dbReference>
<dbReference type="SUPFAM" id="SSF47413">
    <property type="entry name" value="lambda repressor-like DNA-binding domains"/>
    <property type="match status" value="1"/>
</dbReference>